<feature type="compositionally biased region" description="Basic residues" evidence="7">
    <location>
        <begin position="565"/>
        <end position="590"/>
    </location>
</feature>
<dbReference type="PROSITE" id="PS51152">
    <property type="entry name" value="NFYA_HAP2_2"/>
    <property type="match status" value="1"/>
</dbReference>
<keyword evidence="4 6" id="KW-0804">Transcription</keyword>
<comment type="subcellular location">
    <subcellularLocation>
        <location evidence="1 6">Nucleus</location>
    </subcellularLocation>
</comment>
<dbReference type="Gene3D" id="6.10.250.2430">
    <property type="match status" value="1"/>
</dbReference>
<evidence type="ECO:0000313" key="9">
    <source>
        <dbReference type="Proteomes" id="UP000032141"/>
    </source>
</evidence>
<reference evidence="8 9" key="1">
    <citation type="journal article" date="2014" name="Genome Biol.">
        <title>Transcriptome and methylome profiling reveals relics of genome dominance in the mesopolyploid Brassica oleracea.</title>
        <authorList>
            <person name="Parkin I.A."/>
            <person name="Koh C."/>
            <person name="Tang H."/>
            <person name="Robinson S.J."/>
            <person name="Kagale S."/>
            <person name="Clarke W.E."/>
            <person name="Town C.D."/>
            <person name="Nixon J."/>
            <person name="Krishnakumar V."/>
            <person name="Bidwell S.L."/>
            <person name="Denoeud F."/>
            <person name="Belcram H."/>
            <person name="Links M.G."/>
            <person name="Just J."/>
            <person name="Clarke C."/>
            <person name="Bender T."/>
            <person name="Huebert T."/>
            <person name="Mason A.S."/>
            <person name="Pires J.C."/>
            <person name="Barker G."/>
            <person name="Moore J."/>
            <person name="Walley P.G."/>
            <person name="Manoli S."/>
            <person name="Batley J."/>
            <person name="Edwards D."/>
            <person name="Nelson M.N."/>
            <person name="Wang X."/>
            <person name="Paterson A.H."/>
            <person name="King G."/>
            <person name="Bancroft I."/>
            <person name="Chalhoub B."/>
            <person name="Sharpe A.G."/>
        </authorList>
    </citation>
    <scope>NUCLEOTIDE SEQUENCE</scope>
    <source>
        <strain evidence="8 9">cv. TO1000</strain>
    </source>
</reference>
<protein>
    <recommendedName>
        <fullName evidence="6">Nuclear transcription factor Y subunit</fullName>
    </recommendedName>
</protein>
<keyword evidence="9" id="KW-1185">Reference proteome</keyword>
<comment type="similarity">
    <text evidence="6">Belongs to the NFYA/HAP2 subunit family.</text>
</comment>
<evidence type="ECO:0000256" key="4">
    <source>
        <dbReference type="ARBA" id="ARBA00023163"/>
    </source>
</evidence>
<dbReference type="EnsemblPlants" id="Bo5g145140.1">
    <property type="protein sequence ID" value="Bo5g145140.1"/>
    <property type="gene ID" value="Bo5g145140"/>
</dbReference>
<evidence type="ECO:0000256" key="7">
    <source>
        <dbReference type="SAM" id="MobiDB-lite"/>
    </source>
</evidence>
<dbReference type="eggNOG" id="KOG1561">
    <property type="taxonomic scope" value="Eukaryota"/>
</dbReference>
<evidence type="ECO:0000256" key="1">
    <source>
        <dbReference type="ARBA" id="ARBA00004123"/>
    </source>
</evidence>
<accession>A0A0D3CMI2</accession>
<dbReference type="HOGENOM" id="CLU_407490_0_0_1"/>
<proteinExistence type="inferred from homology"/>
<dbReference type="GO" id="GO:0005634">
    <property type="term" value="C:nucleus"/>
    <property type="evidence" value="ECO:0007669"/>
    <property type="project" value="UniProtKB-SubCell"/>
</dbReference>
<dbReference type="Pfam" id="PF02045">
    <property type="entry name" value="CBFB_NFYA"/>
    <property type="match status" value="1"/>
</dbReference>
<reference evidence="8" key="2">
    <citation type="submission" date="2015-03" db="UniProtKB">
        <authorList>
            <consortium name="EnsemblPlants"/>
        </authorList>
    </citation>
    <scope>IDENTIFICATION</scope>
</reference>
<dbReference type="Proteomes" id="UP000032141">
    <property type="component" value="Chromosome C5"/>
</dbReference>
<dbReference type="PRINTS" id="PR00616">
    <property type="entry name" value="CCAATSUBUNTB"/>
</dbReference>
<evidence type="ECO:0000256" key="5">
    <source>
        <dbReference type="ARBA" id="ARBA00023242"/>
    </source>
</evidence>
<organism evidence="8 9">
    <name type="scientific">Brassica oleracea var. oleracea</name>
    <dbReference type="NCBI Taxonomy" id="109376"/>
    <lineage>
        <taxon>Eukaryota</taxon>
        <taxon>Viridiplantae</taxon>
        <taxon>Streptophyta</taxon>
        <taxon>Embryophyta</taxon>
        <taxon>Tracheophyta</taxon>
        <taxon>Spermatophyta</taxon>
        <taxon>Magnoliopsida</taxon>
        <taxon>eudicotyledons</taxon>
        <taxon>Gunneridae</taxon>
        <taxon>Pentapetalae</taxon>
        <taxon>rosids</taxon>
        <taxon>malvids</taxon>
        <taxon>Brassicales</taxon>
        <taxon>Brassicaceae</taxon>
        <taxon>Brassiceae</taxon>
        <taxon>Brassica</taxon>
    </lineage>
</organism>
<name>A0A0D3CMI2_BRAOL</name>
<evidence type="ECO:0000256" key="2">
    <source>
        <dbReference type="ARBA" id="ARBA00023015"/>
    </source>
</evidence>
<keyword evidence="2 6" id="KW-0805">Transcription regulation</keyword>
<dbReference type="AlphaFoldDB" id="A0A0D3CMI2"/>
<sequence length="675" mass="74668">LISGIIDYKKNKAKEIKILSDTRIEASLKPPFLDAGGVSNRRRRAPLSLSCSRPRLSCVFSDLFGVLVTAKAFVDRSLRRRLAVESQSGWSFIYGPGFTGSDSSWGAPHSTSSVVFFTNCKRRASSLPLLTIVDSQIYEFLPLAWVSRVCSYGYGLLKSDPPPYSPFDTSGLSLQLRFSHRENLSVRRPPPHRFSSYPPNWRMVSAFLPSLDSTRLSAGRRAHSAAYLLHRRCHSTVVTLAELGQNNLLVGLISPSAFNFSPVSQLNNQWGILVFLAIFLKFFDRFIKIFTETELLLHDYLSLSKSLSFVHLPVDSSGSSPSPSASSLRSAFPPIFEWRCFSISIAVLLSCVAVRSGPEDTTDFVLTIFRGADWMSTSRYTVTISQGFGNVVNFVLTHPSVALDSLSYYLRAFAIFYVILEMTMQIMRESLLSAPQIPWWNVFGSQPLAPASLAGDSDSFPAGYAGETEHGGDKQSNSASHLAFSLGDVKNSRDVTKPHGSVFSMKPPLLGTWIFSATAYGSQSRVMLPLNMETEDGTIYVNSKQYHGIIRRRQSRAKAASVLHHNKLSSRGRKPYMHHSRHLHALRRPRGSGGRFLNTKSQKADDTKQTQSQPQKSNSQNSEVIHLEGQIMNLSHGLNVSVSEVTSMNYFLSSSVHLLGGMVIAQQVVCSSSNG</sequence>
<dbReference type="GO" id="GO:0003677">
    <property type="term" value="F:DNA binding"/>
    <property type="evidence" value="ECO:0007669"/>
    <property type="project" value="UniProtKB-KW"/>
</dbReference>
<comment type="subunit">
    <text evidence="6">Heterotrimer.</text>
</comment>
<dbReference type="GO" id="GO:0003700">
    <property type="term" value="F:DNA-binding transcription factor activity"/>
    <property type="evidence" value="ECO:0007669"/>
    <property type="project" value="UniProtKB-UniRule"/>
</dbReference>
<evidence type="ECO:0000313" key="8">
    <source>
        <dbReference type="EnsemblPlants" id="Bo5g145140.1"/>
    </source>
</evidence>
<keyword evidence="3 6" id="KW-0238">DNA-binding</keyword>
<dbReference type="PANTHER" id="PTHR12632">
    <property type="entry name" value="TRANSCRIPTION FACTOR NF-Y ALPHA-RELATED"/>
    <property type="match status" value="1"/>
</dbReference>
<feature type="region of interest" description="Disordered" evidence="7">
    <location>
        <begin position="565"/>
        <end position="621"/>
    </location>
</feature>
<evidence type="ECO:0000256" key="6">
    <source>
        <dbReference type="RuleBase" id="RU367155"/>
    </source>
</evidence>
<dbReference type="Gramene" id="Bo5g145140.1">
    <property type="protein sequence ID" value="Bo5g145140.1"/>
    <property type="gene ID" value="Bo5g145140"/>
</dbReference>
<feature type="compositionally biased region" description="Low complexity" evidence="7">
    <location>
        <begin position="609"/>
        <end position="621"/>
    </location>
</feature>
<dbReference type="STRING" id="109376.A0A0D3CMI2"/>
<dbReference type="SMART" id="SM00521">
    <property type="entry name" value="CBF"/>
    <property type="match status" value="1"/>
</dbReference>
<dbReference type="InterPro" id="IPR001289">
    <property type="entry name" value="NFYA"/>
</dbReference>
<evidence type="ECO:0000256" key="3">
    <source>
        <dbReference type="ARBA" id="ARBA00023125"/>
    </source>
</evidence>
<comment type="function">
    <text evidence="6">Component of the sequence-specific heterotrimeric transcription factor (NF-Y) which specifically recognizes a 5'-CCAAT-3' box motif found in the promoters of its target genes.</text>
</comment>
<keyword evidence="5 6" id="KW-0539">Nucleus</keyword>